<proteinExistence type="predicted"/>
<dbReference type="Proteomes" id="UP001172457">
    <property type="component" value="Chromosome 5"/>
</dbReference>
<protein>
    <submittedName>
        <fullName evidence="3">Uncharacterized protein</fullName>
    </submittedName>
</protein>
<accession>A0AA38T3Y2</accession>
<feature type="compositionally biased region" description="Basic residues" evidence="2">
    <location>
        <begin position="65"/>
        <end position="79"/>
    </location>
</feature>
<evidence type="ECO:0000313" key="4">
    <source>
        <dbReference type="Proteomes" id="UP001172457"/>
    </source>
</evidence>
<dbReference type="EMBL" id="JARYMX010000005">
    <property type="protein sequence ID" value="KAJ9548051.1"/>
    <property type="molecule type" value="Genomic_DNA"/>
</dbReference>
<organism evidence="3 4">
    <name type="scientific">Centaurea solstitialis</name>
    <name type="common">yellow star-thistle</name>
    <dbReference type="NCBI Taxonomy" id="347529"/>
    <lineage>
        <taxon>Eukaryota</taxon>
        <taxon>Viridiplantae</taxon>
        <taxon>Streptophyta</taxon>
        <taxon>Embryophyta</taxon>
        <taxon>Tracheophyta</taxon>
        <taxon>Spermatophyta</taxon>
        <taxon>Magnoliopsida</taxon>
        <taxon>eudicotyledons</taxon>
        <taxon>Gunneridae</taxon>
        <taxon>Pentapetalae</taxon>
        <taxon>asterids</taxon>
        <taxon>campanulids</taxon>
        <taxon>Asterales</taxon>
        <taxon>Asteraceae</taxon>
        <taxon>Carduoideae</taxon>
        <taxon>Cardueae</taxon>
        <taxon>Centaureinae</taxon>
        <taxon>Centaurea</taxon>
    </lineage>
</organism>
<evidence type="ECO:0000313" key="3">
    <source>
        <dbReference type="EMBL" id="KAJ9548051.1"/>
    </source>
</evidence>
<comment type="caution">
    <text evidence="3">The sequence shown here is derived from an EMBL/GenBank/DDBJ whole genome shotgun (WGS) entry which is preliminary data.</text>
</comment>
<dbReference type="AlphaFoldDB" id="A0AA38T3Y2"/>
<evidence type="ECO:0000256" key="1">
    <source>
        <dbReference type="SAM" id="Coils"/>
    </source>
</evidence>
<gene>
    <name evidence="3" type="ORF">OSB04_020594</name>
</gene>
<feature type="coiled-coil region" evidence="1">
    <location>
        <begin position="131"/>
        <end position="158"/>
    </location>
</feature>
<keyword evidence="4" id="KW-1185">Reference proteome</keyword>
<evidence type="ECO:0000256" key="2">
    <source>
        <dbReference type="SAM" id="MobiDB-lite"/>
    </source>
</evidence>
<sequence length="218" mass="24519">MANLVKFLSIDLVNTNINMTLVMTERSLRSRSRSEPVDDTIRMEPPPEETLRQTIVRLTASRGRTGSRGRGRGCGKAPRKTAEPARTKTRGRPKGQTSRRVEVEEEPIEIEASQHESTASAPLNTAAFVTKEAFDAKMDELQQALKALLENQQKSNSEGSGKKTIAEDSNCPQRKWMVTLVRHRWYLPCRSHLRGVASKHSRRVSLRPIMGNGTQSWQ</sequence>
<reference evidence="3" key="1">
    <citation type="submission" date="2023-03" db="EMBL/GenBank/DDBJ databases">
        <title>Chromosome-scale reference genome and RAD-based genetic map of yellow starthistle (Centaurea solstitialis) reveal putative structural variation and QTLs associated with invader traits.</title>
        <authorList>
            <person name="Reatini B."/>
            <person name="Cang F.A."/>
            <person name="Jiang Q."/>
            <person name="Mckibben M.T.W."/>
            <person name="Barker M.S."/>
            <person name="Rieseberg L.H."/>
            <person name="Dlugosch K.M."/>
        </authorList>
    </citation>
    <scope>NUCLEOTIDE SEQUENCE</scope>
    <source>
        <strain evidence="3">CAN-66</strain>
        <tissue evidence="3">Leaf</tissue>
    </source>
</reference>
<name>A0AA38T3Y2_9ASTR</name>
<keyword evidence="1" id="KW-0175">Coiled coil</keyword>
<feature type="region of interest" description="Disordered" evidence="2">
    <location>
        <begin position="62"/>
        <end position="119"/>
    </location>
</feature>